<accession>X0S3Y2</accession>
<dbReference type="PANTHER" id="PTHR43371:SF1">
    <property type="entry name" value="RIBONUCLEOSIDE-DIPHOSPHATE REDUCTASE"/>
    <property type="match status" value="1"/>
</dbReference>
<dbReference type="GO" id="GO:0005524">
    <property type="term" value="F:ATP binding"/>
    <property type="evidence" value="ECO:0007669"/>
    <property type="project" value="InterPro"/>
</dbReference>
<comment type="cofactor">
    <cofactor evidence="1">
        <name>adenosylcob(III)alamin</name>
        <dbReference type="ChEBI" id="CHEBI:18408"/>
    </cofactor>
</comment>
<dbReference type="Pfam" id="PF02867">
    <property type="entry name" value="Ribonuc_red_lgC"/>
    <property type="match status" value="1"/>
</dbReference>
<dbReference type="GO" id="GO:0009263">
    <property type="term" value="P:deoxyribonucleotide biosynthetic process"/>
    <property type="evidence" value="ECO:0007669"/>
    <property type="project" value="InterPro"/>
</dbReference>
<keyword evidence="2" id="KW-0846">Cobalamin</keyword>
<dbReference type="Gene3D" id="3.20.70.20">
    <property type="match status" value="1"/>
</dbReference>
<evidence type="ECO:0000256" key="3">
    <source>
        <dbReference type="ARBA" id="ARBA00023002"/>
    </source>
</evidence>
<dbReference type="EMBL" id="BARS01005591">
    <property type="protein sequence ID" value="GAF75744.1"/>
    <property type="molecule type" value="Genomic_DNA"/>
</dbReference>
<evidence type="ECO:0000259" key="6">
    <source>
        <dbReference type="Pfam" id="PF02867"/>
    </source>
</evidence>
<dbReference type="InterPro" id="IPR050862">
    <property type="entry name" value="RdRp_reductase_class-2"/>
</dbReference>
<dbReference type="SUPFAM" id="SSF51998">
    <property type="entry name" value="PFL-like glycyl radical enzymes"/>
    <property type="match status" value="1"/>
</dbReference>
<dbReference type="AlphaFoldDB" id="X0S3Y2"/>
<organism evidence="7">
    <name type="scientific">marine sediment metagenome</name>
    <dbReference type="NCBI Taxonomy" id="412755"/>
    <lineage>
        <taxon>unclassified sequences</taxon>
        <taxon>metagenomes</taxon>
        <taxon>ecological metagenomes</taxon>
    </lineage>
</organism>
<dbReference type="PANTHER" id="PTHR43371">
    <property type="entry name" value="VITAMIN B12-DEPENDENT RIBONUCLEOTIDE REDUCTASE"/>
    <property type="match status" value="1"/>
</dbReference>
<gene>
    <name evidence="7" type="ORF">S01H1_10970</name>
</gene>
<feature type="domain" description="Ribonucleotide reductase large subunit N-terminal" evidence="5">
    <location>
        <begin position="11"/>
        <end position="89"/>
    </location>
</feature>
<evidence type="ECO:0000256" key="2">
    <source>
        <dbReference type="ARBA" id="ARBA00022628"/>
    </source>
</evidence>
<feature type="domain" description="Ribonucleotide reductase large subunit C-terminal" evidence="6">
    <location>
        <begin position="93"/>
        <end position="191"/>
    </location>
</feature>
<keyword evidence="3" id="KW-0560">Oxidoreductase</keyword>
<proteinExistence type="predicted"/>
<evidence type="ECO:0000313" key="7">
    <source>
        <dbReference type="EMBL" id="GAF75744.1"/>
    </source>
</evidence>
<feature type="non-terminal residue" evidence="7">
    <location>
        <position position="192"/>
    </location>
</feature>
<dbReference type="GO" id="GO:0031419">
    <property type="term" value="F:cobalamin binding"/>
    <property type="evidence" value="ECO:0007669"/>
    <property type="project" value="UniProtKB-KW"/>
</dbReference>
<reference evidence="7" key="1">
    <citation type="journal article" date="2014" name="Front. Microbiol.">
        <title>High frequency of phylogenetically diverse reductive dehalogenase-homologous genes in deep subseafloor sedimentary metagenomes.</title>
        <authorList>
            <person name="Kawai M."/>
            <person name="Futagami T."/>
            <person name="Toyoda A."/>
            <person name="Takaki Y."/>
            <person name="Nishi S."/>
            <person name="Hori S."/>
            <person name="Arai W."/>
            <person name="Tsubouchi T."/>
            <person name="Morono Y."/>
            <person name="Uchiyama I."/>
            <person name="Ito T."/>
            <person name="Fujiyama A."/>
            <person name="Inagaki F."/>
            <person name="Takami H."/>
        </authorList>
    </citation>
    <scope>NUCLEOTIDE SEQUENCE</scope>
    <source>
        <strain evidence="7">Expedition CK06-06</strain>
    </source>
</reference>
<sequence length="192" mass="20712">MRRDLLDTMSDLSENARRVLEARYLARDQAGRAVESYEDLCRRVAGAVAAAEEEFGGETDRVEEAFHRLLISREFLPNSPTLMNAGTPCGQLAACFVLPIDDSMDGIFEAVKRMAVIHQFGGGTGFSFTVIRPRGDLVGGQPGIAAGPVAFLGVFDAATAAVKQGGRRRGANMGVLRVDHPDVLEFVRAKTD</sequence>
<evidence type="ECO:0000256" key="4">
    <source>
        <dbReference type="ARBA" id="ARBA00023285"/>
    </source>
</evidence>
<dbReference type="InterPro" id="IPR000788">
    <property type="entry name" value="RNR_lg_C"/>
</dbReference>
<evidence type="ECO:0000256" key="1">
    <source>
        <dbReference type="ARBA" id="ARBA00001922"/>
    </source>
</evidence>
<dbReference type="GO" id="GO:0004748">
    <property type="term" value="F:ribonucleoside-diphosphate reductase activity, thioredoxin disulfide as acceptor"/>
    <property type="evidence" value="ECO:0007669"/>
    <property type="project" value="InterPro"/>
</dbReference>
<comment type="caution">
    <text evidence="7">The sequence shown here is derived from an EMBL/GenBank/DDBJ whole genome shotgun (WGS) entry which is preliminary data.</text>
</comment>
<name>X0S3Y2_9ZZZZ</name>
<protein>
    <submittedName>
        <fullName evidence="7">Uncharacterized protein</fullName>
    </submittedName>
</protein>
<dbReference type="Pfam" id="PF00317">
    <property type="entry name" value="Ribonuc_red_lgN"/>
    <property type="match status" value="1"/>
</dbReference>
<evidence type="ECO:0000259" key="5">
    <source>
        <dbReference type="Pfam" id="PF00317"/>
    </source>
</evidence>
<dbReference type="InterPro" id="IPR013509">
    <property type="entry name" value="RNR_lsu_N"/>
</dbReference>
<keyword evidence="4" id="KW-0170">Cobalt</keyword>